<evidence type="ECO:0000256" key="15">
    <source>
        <dbReference type="SAM" id="SignalP"/>
    </source>
</evidence>
<evidence type="ECO:0000256" key="8">
    <source>
        <dbReference type="ARBA" id="ARBA00023077"/>
    </source>
</evidence>
<evidence type="ECO:0000256" key="13">
    <source>
        <dbReference type="RuleBase" id="RU003357"/>
    </source>
</evidence>
<dbReference type="Pfam" id="PF07715">
    <property type="entry name" value="Plug"/>
    <property type="match status" value="1"/>
</dbReference>
<evidence type="ECO:0000256" key="5">
    <source>
        <dbReference type="ARBA" id="ARBA00022496"/>
    </source>
</evidence>
<comment type="caution">
    <text evidence="17">The sequence shown here is derived from an EMBL/GenBank/DDBJ whole genome shotgun (WGS) entry which is preliminary data.</text>
</comment>
<feature type="chain" id="PRO_5047166301" evidence="15">
    <location>
        <begin position="26"/>
        <end position="821"/>
    </location>
</feature>
<dbReference type="Pfam" id="PF00593">
    <property type="entry name" value="TonB_dep_Rec_b-barrel"/>
    <property type="match status" value="1"/>
</dbReference>
<comment type="subcellular location">
    <subcellularLocation>
        <location evidence="1 12">Cell outer membrane</location>
        <topology evidence="1 12">Multi-pass membrane protein</topology>
    </subcellularLocation>
</comment>
<evidence type="ECO:0000313" key="18">
    <source>
        <dbReference type="Proteomes" id="UP000626210"/>
    </source>
</evidence>
<feature type="domain" description="Secretin/TonB short N-terminal" evidence="16">
    <location>
        <begin position="56"/>
        <end position="106"/>
    </location>
</feature>
<keyword evidence="18" id="KW-1185">Reference proteome</keyword>
<keyword evidence="5" id="KW-0406">Ion transport</keyword>
<keyword evidence="4 12" id="KW-1134">Transmembrane beta strand</keyword>
<dbReference type="InterPro" id="IPR012910">
    <property type="entry name" value="Plug_dom"/>
</dbReference>
<dbReference type="CDD" id="cd01347">
    <property type="entry name" value="ligand_gated_channel"/>
    <property type="match status" value="1"/>
</dbReference>
<dbReference type="InterPro" id="IPR000531">
    <property type="entry name" value="Beta-barrel_TonB"/>
</dbReference>
<dbReference type="SUPFAM" id="SSF56935">
    <property type="entry name" value="Porins"/>
    <property type="match status" value="1"/>
</dbReference>
<evidence type="ECO:0000256" key="1">
    <source>
        <dbReference type="ARBA" id="ARBA00004571"/>
    </source>
</evidence>
<name>A0ABQ3G0K4_9BURK</name>
<evidence type="ECO:0000256" key="2">
    <source>
        <dbReference type="ARBA" id="ARBA00009810"/>
    </source>
</evidence>
<dbReference type="RefSeq" id="WP_189686904.1">
    <property type="nucleotide sequence ID" value="NZ_BMYK01000005.1"/>
</dbReference>
<dbReference type="Gene3D" id="2.170.130.10">
    <property type="entry name" value="TonB-dependent receptor, plug domain"/>
    <property type="match status" value="1"/>
</dbReference>
<evidence type="ECO:0000256" key="7">
    <source>
        <dbReference type="ARBA" id="ARBA00023004"/>
    </source>
</evidence>
<evidence type="ECO:0000256" key="3">
    <source>
        <dbReference type="ARBA" id="ARBA00022448"/>
    </source>
</evidence>
<evidence type="ECO:0000256" key="11">
    <source>
        <dbReference type="ARBA" id="ARBA00023237"/>
    </source>
</evidence>
<reference evidence="18" key="1">
    <citation type="journal article" date="2019" name="Int. J. Syst. Evol. Microbiol.">
        <title>The Global Catalogue of Microorganisms (GCM) 10K type strain sequencing project: providing services to taxonomists for standard genome sequencing and annotation.</title>
        <authorList>
            <consortium name="The Broad Institute Genomics Platform"/>
            <consortium name="The Broad Institute Genome Sequencing Center for Infectious Disease"/>
            <person name="Wu L."/>
            <person name="Ma J."/>
        </authorList>
    </citation>
    <scope>NUCLEOTIDE SEQUENCE [LARGE SCALE GENOMIC DNA]</scope>
    <source>
        <strain evidence="18">KCTC 23314</strain>
    </source>
</reference>
<keyword evidence="15" id="KW-0732">Signal</keyword>
<dbReference type="Gene3D" id="3.55.50.30">
    <property type="match status" value="1"/>
</dbReference>
<protein>
    <submittedName>
        <fullName evidence="17">TonB-dependent receptor</fullName>
    </submittedName>
</protein>
<dbReference type="Gene3D" id="2.40.170.20">
    <property type="entry name" value="TonB-dependent receptor, beta-barrel domain"/>
    <property type="match status" value="1"/>
</dbReference>
<organism evidence="17 18">
    <name type="scientific">Pseudorhodoferax aquiterrae</name>
    <dbReference type="NCBI Taxonomy" id="747304"/>
    <lineage>
        <taxon>Bacteria</taxon>
        <taxon>Pseudomonadati</taxon>
        <taxon>Pseudomonadota</taxon>
        <taxon>Betaproteobacteria</taxon>
        <taxon>Burkholderiales</taxon>
        <taxon>Comamonadaceae</taxon>
    </lineage>
</organism>
<comment type="similarity">
    <text evidence="2 12 13">Belongs to the TonB-dependent receptor family.</text>
</comment>
<accession>A0ABQ3G0K4</accession>
<keyword evidence="11 12" id="KW-0998">Cell outer membrane</keyword>
<keyword evidence="10 17" id="KW-0675">Receptor</keyword>
<dbReference type="InterPro" id="IPR036942">
    <property type="entry name" value="Beta-barrel_TonB_sf"/>
</dbReference>
<dbReference type="EMBL" id="BMYK01000005">
    <property type="protein sequence ID" value="GHC79819.1"/>
    <property type="molecule type" value="Genomic_DNA"/>
</dbReference>
<dbReference type="PANTHER" id="PTHR30069">
    <property type="entry name" value="TONB-DEPENDENT OUTER MEMBRANE RECEPTOR"/>
    <property type="match status" value="1"/>
</dbReference>
<keyword evidence="7" id="KW-0408">Iron</keyword>
<dbReference type="InterPro" id="IPR037066">
    <property type="entry name" value="Plug_dom_sf"/>
</dbReference>
<proteinExistence type="inferred from homology"/>
<evidence type="ECO:0000256" key="10">
    <source>
        <dbReference type="ARBA" id="ARBA00023170"/>
    </source>
</evidence>
<keyword evidence="6 12" id="KW-0812">Transmembrane</keyword>
<keyword evidence="5" id="KW-0410">Iron transport</keyword>
<evidence type="ECO:0000256" key="4">
    <source>
        <dbReference type="ARBA" id="ARBA00022452"/>
    </source>
</evidence>
<feature type="compositionally biased region" description="Low complexity" evidence="14">
    <location>
        <begin position="126"/>
        <end position="144"/>
    </location>
</feature>
<keyword evidence="8 13" id="KW-0798">TonB box</keyword>
<evidence type="ECO:0000313" key="17">
    <source>
        <dbReference type="EMBL" id="GHC79819.1"/>
    </source>
</evidence>
<feature type="region of interest" description="Disordered" evidence="14">
    <location>
        <begin position="113"/>
        <end position="144"/>
    </location>
</feature>
<dbReference type="PANTHER" id="PTHR30069:SF42">
    <property type="entry name" value="FERRIC AEROBACTIN RECEPTOR"/>
    <property type="match status" value="1"/>
</dbReference>
<evidence type="ECO:0000259" key="16">
    <source>
        <dbReference type="SMART" id="SM00965"/>
    </source>
</evidence>
<feature type="signal peptide" evidence="15">
    <location>
        <begin position="1"/>
        <end position="25"/>
    </location>
</feature>
<dbReference type="InterPro" id="IPR011662">
    <property type="entry name" value="Secretin/TonB_short_N"/>
</dbReference>
<evidence type="ECO:0000256" key="14">
    <source>
        <dbReference type="SAM" id="MobiDB-lite"/>
    </source>
</evidence>
<feature type="compositionally biased region" description="Pro residues" evidence="14">
    <location>
        <begin position="113"/>
        <end position="125"/>
    </location>
</feature>
<sequence>MRDIQRLCPLALAITLAIVTPGVQAQPGPSAPLQAYDIPAGPLAPALNRFAQQAGVSLALDASRIAGLRTQGLQGSHSVESGFAQLLRGSGFAMQRSDAGYFLAPAARPGAVTPPAPTPAAPPAAPAAVAAPDSSAAQPADAAPASTQALETVVVSASRSNIEADKSPQTVRIIDREEIAQQMALSTNSSDVLANLIPSYTPSRGKMNGSGETLRGRTPLILIDGVPQSNPIRPTGREAHTIDFSMVERVEVVQGANAINGLGATGGTINIITKRPENGTFQQHFEVQTTLPTEHVNAEGMGYKTTYSGSGRKDRLDYLFSVAAEDQGLWRDAEGRSIGADTTQGDLMDSRAYDLLGKLGYWLDDDQRLQFSVNRYRIASKAHYTAVAGNRTLGIPTTSVESTPPGTPPHNDVWTSSIGYQHYNLAGMELSAVLFSQKFEGLFGADRSATFQDPSIAPAGTLYDQSRAVSSKIGSKFTLSKADLLDQRLKLTGGFDTLVDKGKQDLYGTGRTYVPESEYRNVSLFLQGEFKPLDRVTLHAGVRKEYADLRIDSYTTLAAYNRVAVQGGTLDFDETLYNAGIVFEPVKGWNLYANYSEGFGMPDVGRVLRSINTVGQNVDDMQSLSPIVTKSVELGTRWRQGPWEAEASWYRSASDYGTRVVRVNEAFMLAREKNQIDGIETSLAYRVGHAHKLRASYSRSKGRYDSNADGQLDARLDGLNVAPDRVVASWTARWNERLSSFVQLQHAFSRSFDDPAKHFAGYTLADASLQYKLPRGTVRLAVANLFNRDYITYYSQSALVEPLRYFAGRGRTLTLGYAIDF</sequence>
<dbReference type="InterPro" id="IPR039426">
    <property type="entry name" value="TonB-dep_rcpt-like"/>
</dbReference>
<keyword evidence="3 12" id="KW-0813">Transport</keyword>
<gene>
    <name evidence="17" type="ORF">GCM10007320_21010</name>
</gene>
<evidence type="ECO:0000256" key="9">
    <source>
        <dbReference type="ARBA" id="ARBA00023136"/>
    </source>
</evidence>
<keyword evidence="9 12" id="KW-0472">Membrane</keyword>
<dbReference type="Proteomes" id="UP000626210">
    <property type="component" value="Unassembled WGS sequence"/>
</dbReference>
<dbReference type="PROSITE" id="PS52016">
    <property type="entry name" value="TONB_DEPENDENT_REC_3"/>
    <property type="match status" value="1"/>
</dbReference>
<evidence type="ECO:0000256" key="12">
    <source>
        <dbReference type="PROSITE-ProRule" id="PRU01360"/>
    </source>
</evidence>
<dbReference type="SMART" id="SM00965">
    <property type="entry name" value="STN"/>
    <property type="match status" value="1"/>
</dbReference>
<evidence type="ECO:0000256" key="6">
    <source>
        <dbReference type="ARBA" id="ARBA00022692"/>
    </source>
</evidence>